<dbReference type="SUPFAM" id="SSF55874">
    <property type="entry name" value="ATPase domain of HSP90 chaperone/DNA topoisomerase II/histidine kinase"/>
    <property type="match status" value="1"/>
</dbReference>
<dbReference type="PROSITE" id="PS50109">
    <property type="entry name" value="HIS_KIN"/>
    <property type="match status" value="1"/>
</dbReference>
<dbReference type="Pfam" id="PF00512">
    <property type="entry name" value="HisKA"/>
    <property type="match status" value="1"/>
</dbReference>
<dbReference type="CDD" id="cd00082">
    <property type="entry name" value="HisKA"/>
    <property type="match status" value="1"/>
</dbReference>
<evidence type="ECO:0000313" key="12">
    <source>
        <dbReference type="EMBL" id="SDX57505.1"/>
    </source>
</evidence>
<feature type="domain" description="Histidine kinase" evidence="11">
    <location>
        <begin position="259"/>
        <end position="482"/>
    </location>
</feature>
<dbReference type="PRINTS" id="PR00344">
    <property type="entry name" value="BCTRLSENSOR"/>
</dbReference>
<evidence type="ECO:0000259" key="11">
    <source>
        <dbReference type="PROSITE" id="PS50109"/>
    </source>
</evidence>
<dbReference type="Proteomes" id="UP000199441">
    <property type="component" value="Unassembled WGS sequence"/>
</dbReference>
<keyword evidence="4" id="KW-1003">Cell membrane</keyword>
<dbReference type="AlphaFoldDB" id="A0A1H3CTR1"/>
<dbReference type="GO" id="GO:0005524">
    <property type="term" value="F:ATP binding"/>
    <property type="evidence" value="ECO:0007669"/>
    <property type="project" value="UniProtKB-KW"/>
</dbReference>
<evidence type="ECO:0000256" key="3">
    <source>
        <dbReference type="ARBA" id="ARBA00012438"/>
    </source>
</evidence>
<dbReference type="PANTHER" id="PTHR44936:SF10">
    <property type="entry name" value="SENSOR PROTEIN RSTB"/>
    <property type="match status" value="1"/>
</dbReference>
<protein>
    <recommendedName>
        <fullName evidence="3">histidine kinase</fullName>
        <ecNumber evidence="3">2.7.13.3</ecNumber>
    </recommendedName>
</protein>
<dbReference type="EMBL" id="FNOI01000009">
    <property type="protein sequence ID" value="SDX57505.1"/>
    <property type="molecule type" value="Genomic_DNA"/>
</dbReference>
<name>A0A1H3CTR1_9RHOB</name>
<evidence type="ECO:0000256" key="9">
    <source>
        <dbReference type="ARBA" id="ARBA00022840"/>
    </source>
</evidence>
<sequence>MSRPQGRVALSLSQVMFASSTMVAITIGALGYGTHKSLQAAAVSEAVAAGFGTQMVGVLAQLEDGRSAALRGTTDGLRWQLQTGNTFSAATRRGWTETVFRLPETPDRARLARASLKATALDSNEIPSGKSLAAQLSVLSSRIAALRTDAVLRLQLIDGRWVEFSSPSHWRGRITNVQIGLIWCLGIASFLGLNSVLSGYLKRKFKFLVDYAYLLLGQRKPNEIALAGPTELRELATALNAINKDIGRQITERTRFLAAISHDLRTPATRMQLRAEMIDDDALRNKLLSDLAEISQMVNAAVDFLKDGLHQEKADKILFVTLMQSICDDYVDVGKNVVLNLPEPLTVSASGTVFDPRRNSFDVDMDRQITLICQACRLRRAFNNIIDNALKYGGWARVDIEANAQEIVVRVIDGGDGIATDQTALVFEPFYRIEGSRSRATGGVGLGLSVAKSIIEDHNGEIQLFNHHTNGLELRVSLPRNS</sequence>
<dbReference type="InterPro" id="IPR003661">
    <property type="entry name" value="HisK_dim/P_dom"/>
</dbReference>
<dbReference type="SMART" id="SM00388">
    <property type="entry name" value="HisKA"/>
    <property type="match status" value="1"/>
</dbReference>
<dbReference type="GO" id="GO:0000155">
    <property type="term" value="F:phosphorelay sensor kinase activity"/>
    <property type="evidence" value="ECO:0007669"/>
    <property type="project" value="InterPro"/>
</dbReference>
<evidence type="ECO:0000256" key="7">
    <source>
        <dbReference type="ARBA" id="ARBA00022741"/>
    </source>
</evidence>
<proteinExistence type="predicted"/>
<comment type="subcellular location">
    <subcellularLocation>
        <location evidence="2">Cell membrane</location>
        <topology evidence="2">Multi-pass membrane protein</topology>
    </subcellularLocation>
</comment>
<dbReference type="InterPro" id="IPR003594">
    <property type="entry name" value="HATPase_dom"/>
</dbReference>
<evidence type="ECO:0000256" key="2">
    <source>
        <dbReference type="ARBA" id="ARBA00004651"/>
    </source>
</evidence>
<keyword evidence="13" id="KW-1185">Reference proteome</keyword>
<keyword evidence="10" id="KW-0812">Transmembrane</keyword>
<comment type="catalytic activity">
    <reaction evidence="1">
        <text>ATP + protein L-histidine = ADP + protein N-phospho-L-histidine.</text>
        <dbReference type="EC" id="2.7.13.3"/>
    </reaction>
</comment>
<dbReference type="Gene3D" id="3.30.565.10">
    <property type="entry name" value="Histidine kinase-like ATPase, C-terminal domain"/>
    <property type="match status" value="1"/>
</dbReference>
<keyword evidence="6" id="KW-0808">Transferase</keyword>
<reference evidence="13" key="1">
    <citation type="submission" date="2016-10" db="EMBL/GenBank/DDBJ databases">
        <authorList>
            <person name="Varghese N."/>
            <person name="Submissions S."/>
        </authorList>
    </citation>
    <scope>NUCLEOTIDE SEQUENCE [LARGE SCALE GENOMIC DNA]</scope>
    <source>
        <strain evidence="13">DSM 26922</strain>
    </source>
</reference>
<dbReference type="InterPro" id="IPR005467">
    <property type="entry name" value="His_kinase_dom"/>
</dbReference>
<keyword evidence="7" id="KW-0547">Nucleotide-binding</keyword>
<evidence type="ECO:0000256" key="4">
    <source>
        <dbReference type="ARBA" id="ARBA00022475"/>
    </source>
</evidence>
<accession>A0A1H3CTR1</accession>
<dbReference type="RefSeq" id="WP_089948562.1">
    <property type="nucleotide sequence ID" value="NZ_FNOI01000009.1"/>
</dbReference>
<dbReference type="GO" id="GO:0005886">
    <property type="term" value="C:plasma membrane"/>
    <property type="evidence" value="ECO:0007669"/>
    <property type="project" value="UniProtKB-SubCell"/>
</dbReference>
<keyword evidence="9" id="KW-0067">ATP-binding</keyword>
<dbReference type="InterPro" id="IPR036097">
    <property type="entry name" value="HisK_dim/P_sf"/>
</dbReference>
<dbReference type="InterPro" id="IPR050980">
    <property type="entry name" value="2C_sensor_his_kinase"/>
</dbReference>
<evidence type="ECO:0000256" key="10">
    <source>
        <dbReference type="SAM" id="Phobius"/>
    </source>
</evidence>
<evidence type="ECO:0000313" key="13">
    <source>
        <dbReference type="Proteomes" id="UP000199441"/>
    </source>
</evidence>
<gene>
    <name evidence="12" type="ORF">SAMN04488001_3554</name>
</gene>
<evidence type="ECO:0000256" key="8">
    <source>
        <dbReference type="ARBA" id="ARBA00022777"/>
    </source>
</evidence>
<feature type="transmembrane region" description="Helical" evidence="10">
    <location>
        <begin position="179"/>
        <end position="201"/>
    </location>
</feature>
<feature type="transmembrane region" description="Helical" evidence="10">
    <location>
        <begin position="12"/>
        <end position="32"/>
    </location>
</feature>
<dbReference type="EC" id="2.7.13.3" evidence="3"/>
<dbReference type="PANTHER" id="PTHR44936">
    <property type="entry name" value="SENSOR PROTEIN CREC"/>
    <property type="match status" value="1"/>
</dbReference>
<evidence type="ECO:0000256" key="1">
    <source>
        <dbReference type="ARBA" id="ARBA00000085"/>
    </source>
</evidence>
<dbReference type="STRING" id="670155.SAMN04488001_3554"/>
<dbReference type="SMART" id="SM00387">
    <property type="entry name" value="HATPase_c"/>
    <property type="match status" value="1"/>
</dbReference>
<evidence type="ECO:0000256" key="6">
    <source>
        <dbReference type="ARBA" id="ARBA00022679"/>
    </source>
</evidence>
<organism evidence="12 13">
    <name type="scientific">Litoreibacter albidus</name>
    <dbReference type="NCBI Taxonomy" id="670155"/>
    <lineage>
        <taxon>Bacteria</taxon>
        <taxon>Pseudomonadati</taxon>
        <taxon>Pseudomonadota</taxon>
        <taxon>Alphaproteobacteria</taxon>
        <taxon>Rhodobacterales</taxon>
        <taxon>Roseobacteraceae</taxon>
        <taxon>Litoreibacter</taxon>
    </lineage>
</organism>
<dbReference type="SUPFAM" id="SSF47384">
    <property type="entry name" value="Homodimeric domain of signal transducing histidine kinase"/>
    <property type="match status" value="1"/>
</dbReference>
<keyword evidence="5" id="KW-0597">Phosphoprotein</keyword>
<dbReference type="InterPro" id="IPR004358">
    <property type="entry name" value="Sig_transdc_His_kin-like_C"/>
</dbReference>
<keyword evidence="10" id="KW-0472">Membrane</keyword>
<dbReference type="OrthoDB" id="9804645at2"/>
<keyword evidence="10" id="KW-1133">Transmembrane helix</keyword>
<keyword evidence="8 12" id="KW-0418">Kinase</keyword>
<dbReference type="Gene3D" id="1.10.287.130">
    <property type="match status" value="1"/>
</dbReference>
<evidence type="ECO:0000256" key="5">
    <source>
        <dbReference type="ARBA" id="ARBA00022553"/>
    </source>
</evidence>
<dbReference type="InterPro" id="IPR036890">
    <property type="entry name" value="HATPase_C_sf"/>
</dbReference>
<dbReference type="Pfam" id="PF02518">
    <property type="entry name" value="HATPase_c"/>
    <property type="match status" value="1"/>
</dbReference>